<dbReference type="SMART" id="SM00091">
    <property type="entry name" value="PAS"/>
    <property type="match status" value="1"/>
</dbReference>
<dbReference type="InterPro" id="IPR029016">
    <property type="entry name" value="GAF-like_dom_sf"/>
</dbReference>
<dbReference type="CDD" id="cd00130">
    <property type="entry name" value="PAS"/>
    <property type="match status" value="1"/>
</dbReference>
<dbReference type="InterPro" id="IPR006675">
    <property type="entry name" value="HDIG_dom"/>
</dbReference>
<dbReference type="PANTHER" id="PTHR43155:SF2">
    <property type="entry name" value="CYCLIC DI-GMP PHOSPHODIESTERASE PA4108"/>
    <property type="match status" value="1"/>
</dbReference>
<dbReference type="Pfam" id="PF13426">
    <property type="entry name" value="PAS_9"/>
    <property type="match status" value="2"/>
</dbReference>
<keyword evidence="1" id="KW-1133">Transmembrane helix</keyword>
<keyword evidence="1" id="KW-0472">Membrane</keyword>
<dbReference type="PANTHER" id="PTHR43155">
    <property type="entry name" value="CYCLIC DI-GMP PHOSPHODIESTERASE PA4108-RELATED"/>
    <property type="match status" value="1"/>
</dbReference>
<feature type="transmembrane region" description="Helical" evidence="1">
    <location>
        <begin position="137"/>
        <end position="160"/>
    </location>
</feature>
<protein>
    <submittedName>
        <fullName evidence="5">PAS domain S-box protein</fullName>
    </submittedName>
</protein>
<accession>A0ABS6RU45</accession>
<evidence type="ECO:0000259" key="4">
    <source>
        <dbReference type="PROSITE" id="PS51832"/>
    </source>
</evidence>
<evidence type="ECO:0000313" key="5">
    <source>
        <dbReference type="EMBL" id="MBV6340152.1"/>
    </source>
</evidence>
<keyword evidence="6" id="KW-1185">Reference proteome</keyword>
<dbReference type="SMART" id="SM00471">
    <property type="entry name" value="HDc"/>
    <property type="match status" value="1"/>
</dbReference>
<dbReference type="Pfam" id="PF13185">
    <property type="entry name" value="GAF_2"/>
    <property type="match status" value="1"/>
</dbReference>
<feature type="domain" description="HD-GYP" evidence="4">
    <location>
        <begin position="598"/>
        <end position="789"/>
    </location>
</feature>
<dbReference type="InterPro" id="IPR037522">
    <property type="entry name" value="HD_GYP_dom"/>
</dbReference>
<dbReference type="PROSITE" id="PS50113">
    <property type="entry name" value="PAC"/>
    <property type="match status" value="1"/>
</dbReference>
<dbReference type="SUPFAM" id="SSF55785">
    <property type="entry name" value="PYP-like sensor domain (PAS domain)"/>
    <property type="match status" value="2"/>
</dbReference>
<dbReference type="PROSITE" id="PS50112">
    <property type="entry name" value="PAS"/>
    <property type="match status" value="1"/>
</dbReference>
<feature type="transmembrane region" description="Helical" evidence="1">
    <location>
        <begin position="6"/>
        <end position="29"/>
    </location>
</feature>
<dbReference type="SUPFAM" id="SSF109604">
    <property type="entry name" value="HD-domain/PDEase-like"/>
    <property type="match status" value="1"/>
</dbReference>
<feature type="domain" description="PAS" evidence="2">
    <location>
        <begin position="466"/>
        <end position="536"/>
    </location>
</feature>
<dbReference type="InterPro" id="IPR035965">
    <property type="entry name" value="PAS-like_dom_sf"/>
</dbReference>
<dbReference type="NCBIfam" id="TIGR00277">
    <property type="entry name" value="HDIG"/>
    <property type="match status" value="1"/>
</dbReference>
<dbReference type="InterPro" id="IPR003018">
    <property type="entry name" value="GAF"/>
</dbReference>
<organism evidence="5 6">
    <name type="scientific">Candidatus Magnetobacterium casense</name>
    <dbReference type="NCBI Taxonomy" id="1455061"/>
    <lineage>
        <taxon>Bacteria</taxon>
        <taxon>Pseudomonadati</taxon>
        <taxon>Nitrospirota</taxon>
        <taxon>Thermodesulfovibrionia</taxon>
        <taxon>Thermodesulfovibrionales</taxon>
        <taxon>Candidatus Magnetobacteriaceae</taxon>
        <taxon>Candidatus Magnetobacterium</taxon>
    </lineage>
</organism>
<gene>
    <name evidence="5" type="ORF">HWQ67_01010</name>
</gene>
<proteinExistence type="predicted"/>
<feature type="domain" description="PAC" evidence="3">
    <location>
        <begin position="543"/>
        <end position="593"/>
    </location>
</feature>
<comment type="caution">
    <text evidence="5">The sequence shown here is derived from an EMBL/GenBank/DDBJ whole genome shotgun (WGS) entry which is preliminary data.</text>
</comment>
<dbReference type="EMBL" id="JABXWD010000009">
    <property type="protein sequence ID" value="MBV6340152.1"/>
    <property type="molecule type" value="Genomic_DNA"/>
</dbReference>
<name>A0ABS6RU45_9BACT</name>
<evidence type="ECO:0000259" key="3">
    <source>
        <dbReference type="PROSITE" id="PS50113"/>
    </source>
</evidence>
<dbReference type="InterPro" id="IPR000700">
    <property type="entry name" value="PAS-assoc_C"/>
</dbReference>
<dbReference type="RefSeq" id="WP_218250774.1">
    <property type="nucleotide sequence ID" value="NZ_JABXWD010000009.1"/>
</dbReference>
<evidence type="ECO:0000259" key="2">
    <source>
        <dbReference type="PROSITE" id="PS50112"/>
    </source>
</evidence>
<evidence type="ECO:0000256" key="1">
    <source>
        <dbReference type="SAM" id="Phobius"/>
    </source>
</evidence>
<dbReference type="Gene3D" id="1.10.3210.10">
    <property type="entry name" value="Hypothetical protein af1432"/>
    <property type="match status" value="1"/>
</dbReference>
<dbReference type="InterPro" id="IPR003607">
    <property type="entry name" value="HD/PDEase_dom"/>
</dbReference>
<dbReference type="SUPFAM" id="SSF55781">
    <property type="entry name" value="GAF domain-like"/>
    <property type="match status" value="1"/>
</dbReference>
<dbReference type="PROSITE" id="PS51832">
    <property type="entry name" value="HD_GYP"/>
    <property type="match status" value="1"/>
</dbReference>
<dbReference type="Proteomes" id="UP001196980">
    <property type="component" value="Unassembled WGS sequence"/>
</dbReference>
<dbReference type="Gene3D" id="3.30.450.40">
    <property type="match status" value="1"/>
</dbReference>
<dbReference type="CDD" id="cd00077">
    <property type="entry name" value="HDc"/>
    <property type="match status" value="1"/>
</dbReference>
<dbReference type="NCBIfam" id="TIGR00229">
    <property type="entry name" value="sensory_box"/>
    <property type="match status" value="1"/>
</dbReference>
<keyword evidence="1" id="KW-0812">Transmembrane</keyword>
<reference evidence="5 6" key="1">
    <citation type="journal article" date="2020" name="J Geophys Res Biogeosci">
        <title>Magnetotaxis as an Adaptation to Enable Bacterial Shuttling of Microbial Sulfur and Sulfur Cycling Across Aquatic Oxic#Anoxic Interfaces.</title>
        <authorList>
            <person name="Li J."/>
            <person name="Liu P."/>
            <person name="Wang J."/>
            <person name="Roberts A.P."/>
            <person name="Pan Y."/>
        </authorList>
    </citation>
    <scope>NUCLEOTIDE SEQUENCE [LARGE SCALE GENOMIC DNA]</scope>
    <source>
        <strain evidence="5 6">MYR-1_YQ</strain>
    </source>
</reference>
<dbReference type="Pfam" id="PF13487">
    <property type="entry name" value="HD_5"/>
    <property type="match status" value="1"/>
</dbReference>
<dbReference type="InterPro" id="IPR000014">
    <property type="entry name" value="PAS"/>
</dbReference>
<sequence>MVSYYKNILVSFMAILVVFVFIVDGILVMHKRINFYQKMEEQLRHELNTVGLVVEESIGSNHLRELNTILSKWFDNHGEILELRVVNNANTIAILHNRLKNTSMPSQPVIVTHKVKDIATITATLNPNVTMPGLKMLLLFIIIGSVLVIGVMGTTLWWLLKKRDAEHIEQDKFHTGLHMERLRLYNILNAIEDGICVINKDYGVEFINNSIETDFGPVQGRKCHQYFFDEPAVCSWCITDDVLGGKGVRWEKNVLKSQKTYEVYETPLTYNDDNVERLMVFQDITGLKNTENKIKRHFEIQTLTHSILQTSLKDLSFSELLNSILKTVLSTPKLSLLSKGCVYVVNDNAPDMLTLVAAYAYSLDQMTKCVNIRFGECLCGKAAETGQTVFAEDVDPQHTISYEGLSSHGHYCLPIIFQDKVVGVFNVYTIKGQPRDYDTEEILNAVASVLSGIIVRKKTEAALQEREEHFRSIVQTTSNGIISIDTNDNVSTWNNGAAHIFGYTAEEMIGQPLTRIIPERFRQAHKKGLKGAVDTGVSKTLGKTIEISALRKDGSEFFIELSVARWSARTGIFFTGIIRDITRRRQNAFELEKTVEKLRKLTDAVTQAMAAAVEAKDPYTAGHQRRVADLSRAIADEMRLSPQQTEGVRVAATIHDIGKLTVPTEILSKPGKLKPHELSLIKEHSQIGYDILRGIEFPYPVAQIILQHHERLNGSGYPNGLMGDEIYIEARIICVADVVEAMANHRPYRPALGIQAALDEITRGRNSLYDSNVVDACVRVFGKGFVFKD</sequence>
<evidence type="ECO:0000313" key="6">
    <source>
        <dbReference type="Proteomes" id="UP001196980"/>
    </source>
</evidence>
<dbReference type="SMART" id="SM00065">
    <property type="entry name" value="GAF"/>
    <property type="match status" value="1"/>
</dbReference>
<dbReference type="Gene3D" id="3.30.450.20">
    <property type="entry name" value="PAS domain"/>
    <property type="match status" value="2"/>
</dbReference>